<dbReference type="GeneID" id="36535674"/>
<name>A0A2I1BVX8_ASPN1</name>
<gene>
    <name evidence="2" type="ORF">P174DRAFT_445452</name>
</gene>
<organism evidence="2 3">
    <name type="scientific">Aspergillus novofumigatus (strain IBT 16806)</name>
    <dbReference type="NCBI Taxonomy" id="1392255"/>
    <lineage>
        <taxon>Eukaryota</taxon>
        <taxon>Fungi</taxon>
        <taxon>Dikarya</taxon>
        <taxon>Ascomycota</taxon>
        <taxon>Pezizomycotina</taxon>
        <taxon>Eurotiomycetes</taxon>
        <taxon>Eurotiomycetidae</taxon>
        <taxon>Eurotiales</taxon>
        <taxon>Aspergillaceae</taxon>
        <taxon>Aspergillus</taxon>
        <taxon>Aspergillus subgen. Fumigati</taxon>
    </lineage>
</organism>
<keyword evidence="3" id="KW-1185">Reference proteome</keyword>
<feature type="transmembrane region" description="Helical" evidence="1">
    <location>
        <begin position="6"/>
        <end position="27"/>
    </location>
</feature>
<keyword evidence="1" id="KW-0472">Membrane</keyword>
<evidence type="ECO:0000313" key="3">
    <source>
        <dbReference type="Proteomes" id="UP000234474"/>
    </source>
</evidence>
<keyword evidence="1" id="KW-1133">Transmembrane helix</keyword>
<dbReference type="Proteomes" id="UP000234474">
    <property type="component" value="Unassembled WGS sequence"/>
</dbReference>
<accession>A0A2I1BVX8</accession>
<comment type="caution">
    <text evidence="2">The sequence shown here is derived from an EMBL/GenBank/DDBJ whole genome shotgun (WGS) entry which is preliminary data.</text>
</comment>
<evidence type="ECO:0000313" key="2">
    <source>
        <dbReference type="EMBL" id="PKX89538.1"/>
    </source>
</evidence>
<sequence length="84" mass="9474">MFSFIWPYWASSVLLFSFATLTSRCPAYPKRKCTRSIHYVPRIGLNTLIPITLLPLIASHNPITTPLLPPDIKTVILLSVHSLL</sequence>
<dbReference type="RefSeq" id="XP_024678133.1">
    <property type="nucleotide sequence ID" value="XM_024828349.1"/>
</dbReference>
<protein>
    <submittedName>
        <fullName evidence="2">Uncharacterized protein</fullName>
    </submittedName>
</protein>
<evidence type="ECO:0000256" key="1">
    <source>
        <dbReference type="SAM" id="Phobius"/>
    </source>
</evidence>
<reference evidence="3" key="1">
    <citation type="journal article" date="2018" name="Proc. Natl. Acad. Sci. U.S.A.">
        <title>Linking secondary metabolites to gene clusters through genome sequencing of six diverse Aspergillus species.</title>
        <authorList>
            <person name="Kaerboelling I."/>
            <person name="Vesth T.C."/>
            <person name="Frisvad J.C."/>
            <person name="Nybo J.L."/>
            <person name="Theobald S."/>
            <person name="Kuo A."/>
            <person name="Bowyer P."/>
            <person name="Matsuda Y."/>
            <person name="Mondo S."/>
            <person name="Lyhne E.K."/>
            <person name="Kogle M.E."/>
            <person name="Clum A."/>
            <person name="Lipzen A."/>
            <person name="Salamov A."/>
            <person name="Ngan C.Y."/>
            <person name="Daum C."/>
            <person name="Chiniquy J."/>
            <person name="Barry K."/>
            <person name="LaButti K."/>
            <person name="Haridas S."/>
            <person name="Simmons B.A."/>
            <person name="Magnuson J.K."/>
            <person name="Mortensen U.H."/>
            <person name="Larsen T.O."/>
            <person name="Grigoriev I.V."/>
            <person name="Baker S.E."/>
            <person name="Andersen M.R."/>
        </authorList>
    </citation>
    <scope>NUCLEOTIDE SEQUENCE [LARGE SCALE GENOMIC DNA]</scope>
    <source>
        <strain evidence="3">IBT 16806</strain>
    </source>
</reference>
<dbReference type="AlphaFoldDB" id="A0A2I1BVX8"/>
<dbReference type="EMBL" id="MSZS01000009">
    <property type="protein sequence ID" value="PKX89538.1"/>
    <property type="molecule type" value="Genomic_DNA"/>
</dbReference>
<dbReference type="VEuPathDB" id="FungiDB:P174DRAFT_445452"/>
<keyword evidence="1" id="KW-0812">Transmembrane</keyword>
<proteinExistence type="predicted"/>